<dbReference type="PANTHER" id="PTHR37291:SF1">
    <property type="entry name" value="TYPE IV METHYL-DIRECTED RESTRICTION ENZYME ECOKMCRB SUBUNIT"/>
    <property type="match status" value="1"/>
</dbReference>
<comment type="caution">
    <text evidence="2">The sequence shown here is derived from an EMBL/GenBank/DDBJ whole genome shotgun (WGS) entry which is preliminary data.</text>
</comment>
<dbReference type="Proteomes" id="UP001595904">
    <property type="component" value="Unassembled WGS sequence"/>
</dbReference>
<dbReference type="Pfam" id="PF07728">
    <property type="entry name" value="AAA_5"/>
    <property type="match status" value="1"/>
</dbReference>
<proteinExistence type="predicted"/>
<dbReference type="Gene3D" id="3.40.50.300">
    <property type="entry name" value="P-loop containing nucleotide triphosphate hydrolases"/>
    <property type="match status" value="1"/>
</dbReference>
<dbReference type="InterPro" id="IPR027417">
    <property type="entry name" value="P-loop_NTPase"/>
</dbReference>
<dbReference type="InterPro" id="IPR052934">
    <property type="entry name" value="Methyl-DNA_Rec/Restrict_Enz"/>
</dbReference>
<dbReference type="RefSeq" id="WP_380596814.1">
    <property type="nucleotide sequence ID" value="NZ_JBHSDU010000003.1"/>
</dbReference>
<dbReference type="EMBL" id="JBHSDU010000003">
    <property type="protein sequence ID" value="MFC4309779.1"/>
    <property type="molecule type" value="Genomic_DNA"/>
</dbReference>
<dbReference type="SUPFAM" id="SSF88697">
    <property type="entry name" value="PUA domain-like"/>
    <property type="match status" value="1"/>
</dbReference>
<evidence type="ECO:0000259" key="1">
    <source>
        <dbReference type="Pfam" id="PF07728"/>
    </source>
</evidence>
<feature type="domain" description="ATPase dynein-related AAA" evidence="1">
    <location>
        <begin position="577"/>
        <end position="728"/>
    </location>
</feature>
<organism evidence="2 3">
    <name type="scientific">Steroidobacter flavus</name>
    <dbReference type="NCBI Taxonomy" id="1842136"/>
    <lineage>
        <taxon>Bacteria</taxon>
        <taxon>Pseudomonadati</taxon>
        <taxon>Pseudomonadota</taxon>
        <taxon>Gammaproteobacteria</taxon>
        <taxon>Steroidobacterales</taxon>
        <taxon>Steroidobacteraceae</taxon>
        <taxon>Steroidobacter</taxon>
    </lineage>
</organism>
<dbReference type="SUPFAM" id="SSF52540">
    <property type="entry name" value="P-loop containing nucleoside triphosphate hydrolases"/>
    <property type="match status" value="1"/>
</dbReference>
<protein>
    <submittedName>
        <fullName evidence="2">AAA family ATPase</fullName>
    </submittedName>
</protein>
<gene>
    <name evidence="2" type="ORF">ACFPN2_11865</name>
</gene>
<dbReference type="InterPro" id="IPR011704">
    <property type="entry name" value="ATPase_dyneun-rel_AAA"/>
</dbReference>
<sequence length="881" mass="99461">MSRFCGDIDPAPVFAAASVWRDRALLNDGSVFSESALWTTGNLAELVRHFVENEDHGSDDFLEKLRRQLDPVSSAAKQLAAEIQWLLWLAPDNVNVDTKVNEVAELWSWSDQLLLPQGRELLQPEALRGVGSAGRGITLHRRKELAYIIRFAHAFKALSSRERERLLRDGWALADWLQTVPESNQRQFRHMLLYLLFPDEFERVFSGSDRKDIVQHFAGKRRRDVQSQSALQLDRELLEIRKKNEGQYPGVPLDYYVPPLAGLWKEAQSKVWLLIWNPDNFPWESLEADRSATHAGQGVTARWSCANGGAKPGDLAYLVRTGSEPRGAIAVGNVVREPYDGPHWNPSEAAQGATRQYIDVEFTRIQDPTKGDAYVSAEQLKLLSADQLWAPPGSGIEIKARAAAALAKAWKESVEKRTLPRVSETVATYQQTAPAEPQNIIYYGPPGTGKTRRIAQLRAEYTSSPQAQSKEAWLAGELADASWFDVLVAVLWDLGRPSKVGKIVAHPFFAAKLQLTGQEKYRTNRAWAVLQLHANASSTTVRLKERSEPLVFDKDGDSQWFLMDDWAEQCPEQLANAKRWKAGPASASAQRRYEFVTFHQSYGYEDFVEGIRPELDETTKELSYSPAPGVFKRICRLAKKDPQNRYALFIDEINRGNVAKILGELITLIEPDKRATYDADGVLTSGLELTLPYSKELFGVPANLDLYGTMNTADRSIALLDTALRRRFRFIELMPDSAFIGGADGHGRIDDGQGGEIDLRRLLSAINLRVTYLLNRDMQIGHAYFMPVRTFDALRRVMLNQVVPLLQEYFYEDWRRIQLVLADIGEDDEPNEPQIVVHELLLPERVFGIERNDCAPARSYRIAAPESLIPDAFRKIYESPT</sequence>
<evidence type="ECO:0000313" key="3">
    <source>
        <dbReference type="Proteomes" id="UP001595904"/>
    </source>
</evidence>
<reference evidence="3" key="1">
    <citation type="journal article" date="2019" name="Int. J. Syst. Evol. Microbiol.">
        <title>The Global Catalogue of Microorganisms (GCM) 10K type strain sequencing project: providing services to taxonomists for standard genome sequencing and annotation.</title>
        <authorList>
            <consortium name="The Broad Institute Genomics Platform"/>
            <consortium name="The Broad Institute Genome Sequencing Center for Infectious Disease"/>
            <person name="Wu L."/>
            <person name="Ma J."/>
        </authorList>
    </citation>
    <scope>NUCLEOTIDE SEQUENCE [LARGE SCALE GENOMIC DNA]</scope>
    <source>
        <strain evidence="3">CGMCC 1.10759</strain>
    </source>
</reference>
<evidence type="ECO:0000313" key="2">
    <source>
        <dbReference type="EMBL" id="MFC4309779.1"/>
    </source>
</evidence>
<keyword evidence="3" id="KW-1185">Reference proteome</keyword>
<accession>A0ABV8STN3</accession>
<name>A0ABV8STN3_9GAMM</name>
<dbReference type="InterPro" id="IPR015947">
    <property type="entry name" value="PUA-like_sf"/>
</dbReference>
<dbReference type="PANTHER" id="PTHR37291">
    <property type="entry name" value="5-METHYLCYTOSINE-SPECIFIC RESTRICTION ENZYME B"/>
    <property type="match status" value="1"/>
</dbReference>